<keyword evidence="8" id="KW-0456">Lyase</keyword>
<evidence type="ECO:0000256" key="4">
    <source>
        <dbReference type="ARBA" id="ARBA00022605"/>
    </source>
</evidence>
<keyword evidence="5" id="KW-0822">Tryptophan biosynthesis</keyword>
<dbReference type="HAMAP" id="MF_00133">
    <property type="entry name" value="Trp_synth_beta"/>
    <property type="match status" value="1"/>
</dbReference>
<dbReference type="InParanoid" id="A0A1E7EN07"/>
<comment type="cofactor">
    <cofactor evidence="1">
        <name>pyridoxal 5'-phosphate</name>
        <dbReference type="ChEBI" id="CHEBI:597326"/>
    </cofactor>
</comment>
<dbReference type="KEGG" id="fcy:FRACYDRAFT_251137"/>
<name>A0A1E7EN07_9STRA</name>
<keyword evidence="6" id="KW-0663">Pyridoxal phosphate</keyword>
<dbReference type="InterPro" id="IPR006654">
    <property type="entry name" value="Trp_synth_beta"/>
</dbReference>
<dbReference type="PANTHER" id="PTHR48077:SF3">
    <property type="entry name" value="TRYPTOPHAN SYNTHASE"/>
    <property type="match status" value="1"/>
</dbReference>
<comment type="catalytic activity">
    <reaction evidence="9">
        <text>(1S,2R)-1-C-(indol-3-yl)glycerol 3-phosphate + L-serine = D-glyceraldehyde 3-phosphate + L-tryptophan + H2O</text>
        <dbReference type="Rhea" id="RHEA:10532"/>
        <dbReference type="ChEBI" id="CHEBI:15377"/>
        <dbReference type="ChEBI" id="CHEBI:33384"/>
        <dbReference type="ChEBI" id="CHEBI:57912"/>
        <dbReference type="ChEBI" id="CHEBI:58866"/>
        <dbReference type="ChEBI" id="CHEBI:59776"/>
        <dbReference type="EC" id="4.2.1.20"/>
    </reaction>
</comment>
<dbReference type="OrthoDB" id="1716816at2759"/>
<evidence type="ECO:0000256" key="3">
    <source>
        <dbReference type="ARBA" id="ARBA00012043"/>
    </source>
</evidence>
<dbReference type="NCBIfam" id="TIGR00263">
    <property type="entry name" value="trpB"/>
    <property type="match status" value="1"/>
</dbReference>
<dbReference type="InterPro" id="IPR036052">
    <property type="entry name" value="TrpB-like_PALP_sf"/>
</dbReference>
<dbReference type="CDD" id="cd06446">
    <property type="entry name" value="Trp-synth_B"/>
    <property type="match status" value="1"/>
</dbReference>
<gene>
    <name evidence="12" type="ORF">FRACYDRAFT_251137</name>
</gene>
<dbReference type="FunFam" id="3.40.50.1100:FF:000004">
    <property type="entry name" value="Tryptophan synthase beta chain"/>
    <property type="match status" value="1"/>
</dbReference>
<dbReference type="PANTHER" id="PTHR48077">
    <property type="entry name" value="TRYPTOPHAN SYNTHASE-RELATED"/>
    <property type="match status" value="1"/>
</dbReference>
<evidence type="ECO:0000256" key="10">
    <source>
        <dbReference type="SAM" id="MobiDB-lite"/>
    </source>
</evidence>
<dbReference type="AlphaFoldDB" id="A0A1E7EN07"/>
<accession>A0A1E7EN07</accession>
<evidence type="ECO:0000256" key="7">
    <source>
        <dbReference type="ARBA" id="ARBA00023141"/>
    </source>
</evidence>
<comment type="pathway">
    <text evidence="2">Amino-acid biosynthesis; L-tryptophan biosynthesis; L-tryptophan from chorismate: step 5/5.</text>
</comment>
<keyword evidence="7" id="KW-0057">Aromatic amino acid biosynthesis</keyword>
<evidence type="ECO:0000313" key="12">
    <source>
        <dbReference type="EMBL" id="OEU07332.1"/>
    </source>
</evidence>
<dbReference type="GO" id="GO:0004834">
    <property type="term" value="F:tryptophan synthase activity"/>
    <property type="evidence" value="ECO:0007669"/>
    <property type="project" value="UniProtKB-EC"/>
</dbReference>
<feature type="region of interest" description="Disordered" evidence="10">
    <location>
        <begin position="1"/>
        <end position="24"/>
    </location>
</feature>
<proteinExistence type="inferred from homology"/>
<dbReference type="InterPro" id="IPR023026">
    <property type="entry name" value="Trp_synth_beta/beta-like"/>
</dbReference>
<feature type="compositionally biased region" description="Basic and acidic residues" evidence="10">
    <location>
        <begin position="1"/>
        <end position="15"/>
    </location>
</feature>
<dbReference type="PROSITE" id="PS00168">
    <property type="entry name" value="TRP_SYNTHASE_BETA"/>
    <property type="match status" value="1"/>
</dbReference>
<evidence type="ECO:0000259" key="11">
    <source>
        <dbReference type="Pfam" id="PF00291"/>
    </source>
</evidence>
<dbReference type="EC" id="4.2.1.20" evidence="3"/>
<evidence type="ECO:0000256" key="1">
    <source>
        <dbReference type="ARBA" id="ARBA00001933"/>
    </source>
</evidence>
<dbReference type="PIRSF" id="PIRSF001413">
    <property type="entry name" value="Trp_syn_beta"/>
    <property type="match status" value="1"/>
</dbReference>
<protein>
    <recommendedName>
        <fullName evidence="3">tryptophan synthase</fullName>
        <ecNumber evidence="3">4.2.1.20</ecNumber>
    </recommendedName>
</protein>
<feature type="domain" description="Tryptophan synthase beta chain-like PALP" evidence="11">
    <location>
        <begin position="82"/>
        <end position="416"/>
    </location>
</feature>
<dbReference type="Pfam" id="PF00291">
    <property type="entry name" value="PALP"/>
    <property type="match status" value="1"/>
</dbReference>
<evidence type="ECO:0000256" key="6">
    <source>
        <dbReference type="ARBA" id="ARBA00022898"/>
    </source>
</evidence>
<reference evidence="12 13" key="1">
    <citation type="submission" date="2016-09" db="EMBL/GenBank/DDBJ databases">
        <title>Extensive genetic diversity and differential bi-allelic expression allows diatom success in the polar Southern Ocean.</title>
        <authorList>
            <consortium name="DOE Joint Genome Institute"/>
            <person name="Mock T."/>
            <person name="Otillar R.P."/>
            <person name="Strauss J."/>
            <person name="Dupont C."/>
            <person name="Frickenhaus S."/>
            <person name="Maumus F."/>
            <person name="Mcmullan M."/>
            <person name="Sanges R."/>
            <person name="Schmutz J."/>
            <person name="Toseland A."/>
            <person name="Valas R."/>
            <person name="Veluchamy A."/>
            <person name="Ward B.J."/>
            <person name="Allen A."/>
            <person name="Barry K."/>
            <person name="Falciatore A."/>
            <person name="Ferrante M."/>
            <person name="Fortunato A.E."/>
            <person name="Gloeckner G."/>
            <person name="Gruber A."/>
            <person name="Hipkin R."/>
            <person name="Janech M."/>
            <person name="Kroth P."/>
            <person name="Leese F."/>
            <person name="Lindquist E."/>
            <person name="Lyon B.R."/>
            <person name="Martin J."/>
            <person name="Mayer C."/>
            <person name="Parker M."/>
            <person name="Quesneville H."/>
            <person name="Raymond J."/>
            <person name="Uhlig C."/>
            <person name="Valentin K.U."/>
            <person name="Worden A.Z."/>
            <person name="Armbrust E.V."/>
            <person name="Bowler C."/>
            <person name="Green B."/>
            <person name="Moulton V."/>
            <person name="Van Oosterhout C."/>
            <person name="Grigoriev I."/>
        </authorList>
    </citation>
    <scope>NUCLEOTIDE SEQUENCE [LARGE SCALE GENOMIC DNA]</scope>
    <source>
        <strain evidence="12 13">CCMP1102</strain>
    </source>
</reference>
<dbReference type="EMBL" id="KV784386">
    <property type="protein sequence ID" value="OEU07332.1"/>
    <property type="molecule type" value="Genomic_DNA"/>
</dbReference>
<dbReference type="Gene3D" id="3.40.50.1100">
    <property type="match status" value="2"/>
</dbReference>
<evidence type="ECO:0000256" key="2">
    <source>
        <dbReference type="ARBA" id="ARBA00004733"/>
    </source>
</evidence>
<keyword evidence="13" id="KW-1185">Reference proteome</keyword>
<dbReference type="SUPFAM" id="SSF53686">
    <property type="entry name" value="Tryptophan synthase beta subunit-like PLP-dependent enzymes"/>
    <property type="match status" value="1"/>
</dbReference>
<keyword evidence="4" id="KW-0028">Amino-acid biosynthesis</keyword>
<dbReference type="Proteomes" id="UP000095751">
    <property type="component" value="Unassembled WGS sequence"/>
</dbReference>
<sequence>MAPVPEKKVEEENATHLHNSSALGTSLPHPDGYFGSEKVYGGAYLPPPLVPIMEAVGKAYLEIKDDPIFLKELSNLRRDFIGRPSPIFYCENLSNKLGGARIYLKREDLNHTGSHKINHCLGEALLAKRMNKKKVIAETGAGQHGVALATCASLMGLDCEIHMGENDIKKEWPNVRRMQVLGATIVPATHGGKSLKEAVDSAFGAYMQDPESMLFCIGSVVGPHPFPMMVRDFQAVVGYEAKKQFAEHHSCGGEDADSRPDYLVACIGGGCNSLGLFTAFLEDDDVKLIGVEPAGRGLEHGEGHHSATLTLGKPAVIHGMKCYTLLNEETGEPAAVHSCASGLDYPGVGPQHSFFKDSGRVKYEVATDKEVIDAFFQLSRLEGIIPALESAHGLAHAMKLAPTLSKDTTILINMSGRGDKDLDYVCDKYGDEYGIGKEGIFAGPPTHDKD</sequence>
<dbReference type="InterPro" id="IPR006653">
    <property type="entry name" value="Trp_synth_b_CS"/>
</dbReference>
<dbReference type="UniPathway" id="UPA00035">
    <property type="reaction ID" value="UER00044"/>
</dbReference>
<dbReference type="InterPro" id="IPR001926">
    <property type="entry name" value="TrpB-like_PALP"/>
</dbReference>
<evidence type="ECO:0000256" key="9">
    <source>
        <dbReference type="ARBA" id="ARBA00049047"/>
    </source>
</evidence>
<evidence type="ECO:0000313" key="13">
    <source>
        <dbReference type="Proteomes" id="UP000095751"/>
    </source>
</evidence>
<organism evidence="12 13">
    <name type="scientific">Fragilariopsis cylindrus CCMP1102</name>
    <dbReference type="NCBI Taxonomy" id="635003"/>
    <lineage>
        <taxon>Eukaryota</taxon>
        <taxon>Sar</taxon>
        <taxon>Stramenopiles</taxon>
        <taxon>Ochrophyta</taxon>
        <taxon>Bacillariophyta</taxon>
        <taxon>Bacillariophyceae</taxon>
        <taxon>Bacillariophycidae</taxon>
        <taxon>Bacillariales</taxon>
        <taxon>Bacillariaceae</taxon>
        <taxon>Fragilariopsis</taxon>
    </lineage>
</organism>
<dbReference type="GO" id="GO:0005737">
    <property type="term" value="C:cytoplasm"/>
    <property type="evidence" value="ECO:0007669"/>
    <property type="project" value="TreeGrafter"/>
</dbReference>
<evidence type="ECO:0000256" key="8">
    <source>
        <dbReference type="ARBA" id="ARBA00023239"/>
    </source>
</evidence>
<evidence type="ECO:0000256" key="5">
    <source>
        <dbReference type="ARBA" id="ARBA00022822"/>
    </source>
</evidence>